<evidence type="ECO:0000256" key="1">
    <source>
        <dbReference type="SAM" id="Phobius"/>
    </source>
</evidence>
<sequence>MNKRFDVKKLVQISLLIALQIILTRFCSIQTPIVRIGFGFVPVVVTAIMYGPICAGVANGIADIIGTILFPTGAYFPGFTLTAILSGVIYGVFLYKKPITWARIIGASIAINIGLNLCLNTYWLSILMGKGFMALLPTRIMKELIMIPIKVIIIGIVWKKIIIKLPKFSQAI</sequence>
<dbReference type="InterPro" id="IPR024529">
    <property type="entry name" value="ECF_trnsprt_substrate-spec"/>
</dbReference>
<accession>A0A0B3W7R8</accession>
<dbReference type="Proteomes" id="UP000031189">
    <property type="component" value="Unassembled WGS sequence"/>
</dbReference>
<dbReference type="InterPro" id="IPR030949">
    <property type="entry name" value="ECF_S_folate_fam"/>
</dbReference>
<dbReference type="GO" id="GO:0022857">
    <property type="term" value="F:transmembrane transporter activity"/>
    <property type="evidence" value="ECO:0007669"/>
    <property type="project" value="InterPro"/>
</dbReference>
<keyword evidence="1" id="KW-0472">Membrane</keyword>
<dbReference type="NCBIfam" id="TIGR04518">
    <property type="entry name" value="ECF_S_folT_fam"/>
    <property type="match status" value="1"/>
</dbReference>
<feature type="transmembrane region" description="Helical" evidence="1">
    <location>
        <begin position="38"/>
        <end position="62"/>
    </location>
</feature>
<dbReference type="Pfam" id="PF12822">
    <property type="entry name" value="ECF_trnsprt"/>
    <property type="match status" value="1"/>
</dbReference>
<proteinExistence type="predicted"/>
<evidence type="ECO:0000313" key="3">
    <source>
        <dbReference type="Proteomes" id="UP000031189"/>
    </source>
</evidence>
<evidence type="ECO:0000313" key="2">
    <source>
        <dbReference type="EMBL" id="KHS58452.1"/>
    </source>
</evidence>
<feature type="transmembrane region" description="Helical" evidence="1">
    <location>
        <begin position="74"/>
        <end position="95"/>
    </location>
</feature>
<feature type="transmembrane region" description="Helical" evidence="1">
    <location>
        <begin position="144"/>
        <end position="163"/>
    </location>
</feature>
<dbReference type="OrthoDB" id="4624at2"/>
<keyword evidence="3" id="KW-1185">Reference proteome</keyword>
<dbReference type="RefSeq" id="WP_039678396.1">
    <property type="nucleotide sequence ID" value="NZ_JAWGXO010000003.1"/>
</dbReference>
<name>A0A0B3W7R8_9FIRM</name>
<dbReference type="EMBL" id="JWHR01000032">
    <property type="protein sequence ID" value="KHS58452.1"/>
    <property type="molecule type" value="Genomic_DNA"/>
</dbReference>
<keyword evidence="1" id="KW-0812">Transmembrane</keyword>
<reference evidence="2 3" key="1">
    <citation type="submission" date="2014-12" db="EMBL/GenBank/DDBJ databases">
        <title>Draft genome sequence of Terrisporobacter sp. 08-306576, isolated from the blood culture of a bacteremia patient.</title>
        <authorList>
            <person name="Lund L.C."/>
            <person name="Sydenham T.V."/>
            <person name="Hogh S.V."/>
            <person name="Skov M.N."/>
            <person name="Kemp M."/>
            <person name="Justesen U.S."/>
        </authorList>
    </citation>
    <scope>NUCLEOTIDE SEQUENCE [LARGE SCALE GENOMIC DNA]</scope>
    <source>
        <strain evidence="2 3">08-306576</strain>
    </source>
</reference>
<dbReference type="Gene3D" id="1.10.1760.20">
    <property type="match status" value="1"/>
</dbReference>
<gene>
    <name evidence="2" type="ORF">QX51_02845</name>
</gene>
<keyword evidence="1" id="KW-1133">Transmembrane helix</keyword>
<comment type="caution">
    <text evidence="2">The sequence shown here is derived from an EMBL/GenBank/DDBJ whole genome shotgun (WGS) entry which is preliminary data.</text>
</comment>
<dbReference type="STRING" id="1577792.QX51_02845"/>
<organism evidence="2 3">
    <name type="scientific">Terrisporobacter othiniensis</name>
    <dbReference type="NCBI Taxonomy" id="1577792"/>
    <lineage>
        <taxon>Bacteria</taxon>
        <taxon>Bacillati</taxon>
        <taxon>Bacillota</taxon>
        <taxon>Clostridia</taxon>
        <taxon>Peptostreptococcales</taxon>
        <taxon>Peptostreptococcaceae</taxon>
        <taxon>Terrisporobacter</taxon>
    </lineage>
</organism>
<protein>
    <submittedName>
        <fullName evidence="2">Folate transporter</fullName>
    </submittedName>
</protein>
<feature type="transmembrane region" description="Helical" evidence="1">
    <location>
        <begin position="101"/>
        <end position="123"/>
    </location>
</feature>
<dbReference type="AlphaFoldDB" id="A0A0B3W7R8"/>